<proteinExistence type="predicted"/>
<keyword evidence="3" id="KW-1185">Reference proteome</keyword>
<dbReference type="OrthoDB" id="2289047at2759"/>
<dbReference type="EMBL" id="LUGH01002295">
    <property type="protein sequence ID" value="OBZ80303.1"/>
    <property type="molecule type" value="Genomic_DNA"/>
</dbReference>
<comment type="caution">
    <text evidence="2">The sequence shown here is derived from an EMBL/GenBank/DDBJ whole genome shotgun (WGS) entry which is preliminary data.</text>
</comment>
<sequence length="95" mass="10997">MSQNIKRIQNSTITINNYPRERSPTPESSNSSVSEPRIKRRKKLDYLVGEGAEQWEPSYQLIVNEINLTKRLKKLRDQSVDSAKLGRLISDVRIL</sequence>
<dbReference type="InParanoid" id="A0A1C7MTZ5"/>
<feature type="compositionally biased region" description="Low complexity" evidence="1">
    <location>
        <begin position="25"/>
        <end position="35"/>
    </location>
</feature>
<feature type="compositionally biased region" description="Polar residues" evidence="1">
    <location>
        <begin position="1"/>
        <end position="17"/>
    </location>
</feature>
<accession>A0A1C7MTZ5</accession>
<dbReference type="AlphaFoldDB" id="A0A1C7MTZ5"/>
<organism evidence="2 3">
    <name type="scientific">Choanephora cucurbitarum</name>
    <dbReference type="NCBI Taxonomy" id="101091"/>
    <lineage>
        <taxon>Eukaryota</taxon>
        <taxon>Fungi</taxon>
        <taxon>Fungi incertae sedis</taxon>
        <taxon>Mucoromycota</taxon>
        <taxon>Mucoromycotina</taxon>
        <taxon>Mucoromycetes</taxon>
        <taxon>Mucorales</taxon>
        <taxon>Mucorineae</taxon>
        <taxon>Choanephoraceae</taxon>
        <taxon>Choanephoroideae</taxon>
        <taxon>Choanephora</taxon>
    </lineage>
</organism>
<reference evidence="2 3" key="1">
    <citation type="submission" date="2016-03" db="EMBL/GenBank/DDBJ databases">
        <title>Choanephora cucurbitarum.</title>
        <authorList>
            <person name="Min B."/>
            <person name="Park H."/>
            <person name="Park J.-H."/>
            <person name="Shin H.-D."/>
            <person name="Choi I.-G."/>
        </authorList>
    </citation>
    <scope>NUCLEOTIDE SEQUENCE [LARGE SCALE GENOMIC DNA]</scope>
    <source>
        <strain evidence="2 3">KUS-F28377</strain>
    </source>
</reference>
<evidence type="ECO:0000256" key="1">
    <source>
        <dbReference type="SAM" id="MobiDB-lite"/>
    </source>
</evidence>
<evidence type="ECO:0000313" key="3">
    <source>
        <dbReference type="Proteomes" id="UP000093000"/>
    </source>
</evidence>
<evidence type="ECO:0000313" key="2">
    <source>
        <dbReference type="EMBL" id="OBZ80303.1"/>
    </source>
</evidence>
<feature type="region of interest" description="Disordered" evidence="1">
    <location>
        <begin position="1"/>
        <end position="37"/>
    </location>
</feature>
<dbReference type="Proteomes" id="UP000093000">
    <property type="component" value="Unassembled WGS sequence"/>
</dbReference>
<name>A0A1C7MTZ5_9FUNG</name>
<protein>
    <submittedName>
        <fullName evidence="2">Uncharacterized protein</fullName>
    </submittedName>
</protein>
<gene>
    <name evidence="2" type="ORF">A0J61_11648</name>
</gene>